<dbReference type="PANTHER" id="PTHR43213:SF5">
    <property type="entry name" value="BIFUNCTIONAL DTTP_UTP PYROPHOSPHATASE_METHYLTRANSFERASE PROTEIN-RELATED"/>
    <property type="match status" value="1"/>
</dbReference>
<gene>
    <name evidence="7" type="ORF">HNQ41_002604</name>
</gene>
<dbReference type="InterPro" id="IPR029001">
    <property type="entry name" value="ITPase-like_fam"/>
</dbReference>
<organism evidence="7 8">
    <name type="scientific">Texcoconibacillus texcoconensis</name>
    <dbReference type="NCBI Taxonomy" id="1095777"/>
    <lineage>
        <taxon>Bacteria</taxon>
        <taxon>Bacillati</taxon>
        <taxon>Bacillota</taxon>
        <taxon>Bacilli</taxon>
        <taxon>Bacillales</taxon>
        <taxon>Bacillaceae</taxon>
        <taxon>Texcoconibacillus</taxon>
    </lineage>
</organism>
<keyword evidence="5 6" id="KW-0546">Nucleotide metabolism</keyword>
<comment type="function">
    <text evidence="6">Nucleoside triphosphate pyrophosphatase that hydrolyzes dTTP and UTP. May have a dual role in cell division arrest and in preventing the incorporation of modified nucleotides into cellular nucleic acids.</text>
</comment>
<comment type="cofactor">
    <cofactor evidence="1 6">
        <name>a divalent metal cation</name>
        <dbReference type="ChEBI" id="CHEBI:60240"/>
    </cofactor>
</comment>
<dbReference type="Proteomes" id="UP000551878">
    <property type="component" value="Unassembled WGS sequence"/>
</dbReference>
<keyword evidence="8" id="KW-1185">Reference proteome</keyword>
<dbReference type="EMBL" id="JACHHB010000012">
    <property type="protein sequence ID" value="MBB5174389.1"/>
    <property type="molecule type" value="Genomic_DNA"/>
</dbReference>
<evidence type="ECO:0000313" key="8">
    <source>
        <dbReference type="Proteomes" id="UP000551878"/>
    </source>
</evidence>
<evidence type="ECO:0000256" key="1">
    <source>
        <dbReference type="ARBA" id="ARBA00001968"/>
    </source>
</evidence>
<dbReference type="PIRSF" id="PIRSF006305">
    <property type="entry name" value="Maf"/>
    <property type="match status" value="1"/>
</dbReference>
<feature type="site" description="Important for substrate specificity" evidence="6">
    <location>
        <position position="70"/>
    </location>
</feature>
<comment type="caution">
    <text evidence="6">Lacks conserved residue(s) required for the propagation of feature annotation.</text>
</comment>
<comment type="caution">
    <text evidence="7">The sequence shown here is derived from an EMBL/GenBank/DDBJ whole genome shotgun (WGS) entry which is preliminary data.</text>
</comment>
<dbReference type="Pfam" id="PF02545">
    <property type="entry name" value="Maf"/>
    <property type="match status" value="1"/>
</dbReference>
<comment type="subcellular location">
    <subcellularLocation>
        <location evidence="2 6">Cytoplasm</location>
    </subcellularLocation>
</comment>
<evidence type="ECO:0000256" key="4">
    <source>
        <dbReference type="ARBA" id="ARBA00022801"/>
    </source>
</evidence>
<dbReference type="InterPro" id="IPR003697">
    <property type="entry name" value="Maf-like"/>
</dbReference>
<dbReference type="NCBIfam" id="TIGR00172">
    <property type="entry name" value="maf"/>
    <property type="match status" value="1"/>
</dbReference>
<dbReference type="SUPFAM" id="SSF52972">
    <property type="entry name" value="ITPase-like"/>
    <property type="match status" value="1"/>
</dbReference>
<evidence type="ECO:0000256" key="5">
    <source>
        <dbReference type="ARBA" id="ARBA00023080"/>
    </source>
</evidence>
<feature type="active site" description="Proton acceptor" evidence="6">
    <location>
        <position position="69"/>
    </location>
</feature>
<comment type="catalytic activity">
    <reaction evidence="6">
        <text>UTP + H2O = UMP + diphosphate + H(+)</text>
        <dbReference type="Rhea" id="RHEA:29395"/>
        <dbReference type="ChEBI" id="CHEBI:15377"/>
        <dbReference type="ChEBI" id="CHEBI:15378"/>
        <dbReference type="ChEBI" id="CHEBI:33019"/>
        <dbReference type="ChEBI" id="CHEBI:46398"/>
        <dbReference type="ChEBI" id="CHEBI:57865"/>
        <dbReference type="EC" id="3.6.1.9"/>
    </reaction>
</comment>
<dbReference type="EC" id="3.6.1.9" evidence="6"/>
<feature type="site" description="Important for substrate specificity" evidence="6">
    <location>
        <position position="152"/>
    </location>
</feature>
<keyword evidence="3 6" id="KW-0963">Cytoplasm</keyword>
<reference evidence="7 8" key="1">
    <citation type="submission" date="2020-08" db="EMBL/GenBank/DDBJ databases">
        <title>Genomic Encyclopedia of Type Strains, Phase IV (KMG-IV): sequencing the most valuable type-strain genomes for metagenomic binning, comparative biology and taxonomic classification.</title>
        <authorList>
            <person name="Goeker M."/>
        </authorList>
    </citation>
    <scope>NUCLEOTIDE SEQUENCE [LARGE SCALE GENOMIC DNA]</scope>
    <source>
        <strain evidence="7 8">DSM 24696</strain>
    </source>
</reference>
<evidence type="ECO:0000256" key="3">
    <source>
        <dbReference type="ARBA" id="ARBA00022490"/>
    </source>
</evidence>
<dbReference type="PANTHER" id="PTHR43213">
    <property type="entry name" value="BIFUNCTIONAL DTTP/UTP PYROPHOSPHATASE/METHYLTRANSFERASE PROTEIN-RELATED"/>
    <property type="match status" value="1"/>
</dbReference>
<comment type="catalytic activity">
    <reaction evidence="6">
        <text>dTTP + H2O = dTMP + diphosphate + H(+)</text>
        <dbReference type="Rhea" id="RHEA:28534"/>
        <dbReference type="ChEBI" id="CHEBI:15377"/>
        <dbReference type="ChEBI" id="CHEBI:15378"/>
        <dbReference type="ChEBI" id="CHEBI:33019"/>
        <dbReference type="ChEBI" id="CHEBI:37568"/>
        <dbReference type="ChEBI" id="CHEBI:63528"/>
        <dbReference type="EC" id="3.6.1.9"/>
    </reaction>
</comment>
<evidence type="ECO:0000256" key="6">
    <source>
        <dbReference type="HAMAP-Rule" id="MF_00528"/>
    </source>
</evidence>
<sequence>MKPLILASASPRRKDLLEQAGISFSIVVSDANEQIDEQFTPEEAVLSLAEQKATTVFEQHPQSIVLGSDTVVSLDGEILGKPASEQEAFRMLRALSGRTHQVFTGVCIVSEEGMESFYEEVDVSFYPLTDEEITAYINTQEAFDKAGGYGIQGVGSLFVERISGDYFSVVGLPVSKVVRTLASYQVSSHLFR</sequence>
<dbReference type="CDD" id="cd00555">
    <property type="entry name" value="Maf"/>
    <property type="match status" value="1"/>
</dbReference>
<accession>A0A840QSV0</accession>
<dbReference type="HAMAP" id="MF_00528">
    <property type="entry name" value="Maf"/>
    <property type="match status" value="1"/>
</dbReference>
<dbReference type="Gene3D" id="3.90.950.10">
    <property type="match status" value="1"/>
</dbReference>
<dbReference type="AlphaFoldDB" id="A0A840QSV0"/>
<proteinExistence type="inferred from homology"/>
<evidence type="ECO:0000313" key="7">
    <source>
        <dbReference type="EMBL" id="MBB5174389.1"/>
    </source>
</evidence>
<protein>
    <recommendedName>
        <fullName evidence="6">dTTP/UTP pyrophosphatase</fullName>
        <shortName evidence="6">dTTPase/UTPase</shortName>
        <ecNumber evidence="6">3.6.1.9</ecNumber>
    </recommendedName>
    <alternativeName>
        <fullName evidence="6">Nucleoside triphosphate pyrophosphatase</fullName>
    </alternativeName>
    <alternativeName>
        <fullName evidence="6">Nucleotide pyrophosphatase</fullName>
        <shortName evidence="6">Nucleotide PPase</shortName>
    </alternativeName>
</protein>
<keyword evidence="4 6" id="KW-0378">Hydrolase</keyword>
<dbReference type="GO" id="GO:0009117">
    <property type="term" value="P:nucleotide metabolic process"/>
    <property type="evidence" value="ECO:0007669"/>
    <property type="project" value="UniProtKB-KW"/>
</dbReference>
<dbReference type="FunFam" id="3.90.950.10:FF:000005">
    <property type="entry name" value="7-methyl-GTP pyrophosphatase"/>
    <property type="match status" value="1"/>
</dbReference>
<evidence type="ECO:0000256" key="2">
    <source>
        <dbReference type="ARBA" id="ARBA00004496"/>
    </source>
</evidence>
<dbReference type="RefSeq" id="WP_184664812.1">
    <property type="nucleotide sequence ID" value="NZ_JACHHB010000012.1"/>
</dbReference>
<dbReference type="GO" id="GO:0047429">
    <property type="term" value="F:nucleoside triphosphate diphosphatase activity"/>
    <property type="evidence" value="ECO:0007669"/>
    <property type="project" value="UniProtKB-EC"/>
</dbReference>
<dbReference type="GO" id="GO:0005737">
    <property type="term" value="C:cytoplasm"/>
    <property type="evidence" value="ECO:0007669"/>
    <property type="project" value="UniProtKB-SubCell"/>
</dbReference>
<name>A0A840QSV0_9BACI</name>
<comment type="similarity">
    <text evidence="6">Belongs to the Maf family. YhdE subfamily.</text>
</comment>
<feature type="site" description="Important for substrate specificity" evidence="6">
    <location>
        <position position="12"/>
    </location>
</feature>